<sequence>MKKNILILLLLACSFMGHAQVNRPKLVVGIVVDQMRWDYLYYYNKEFVEGGFKRLLAEGYSCENTMIPYIPTVTAIGHSSIYTGSVPALTGILGNSFFINGKNTYCCGDDNVQSVGSSSKEGKMSPRNLLASTIGDELKLATDFKSKVIGVALKDRAAILPAGHSADAAYWWDTSAGHFVTSTYYMDKLPSWAVEFNKKHLQKPGSDIKSKPQGVTMTFDMAEAALKNERLGLGTETDMLAVSVSSTDIIGHMYSTRGPEIHDVYIQLDRDLARFFNTLDAQVGRGNYLVFLTADHGGSHNPNFMRNHKLAAGGFAGWNLTKEINKELQQSFGTKANFILGENALRIYFDRKSIAEAGLELAKVKAKAKQLLEKKENITYVVNYDNVATQPIAQPIRERIINGYSRERGGDLLIITNPGWVNCPSSPDYKGTNHGLWNPDDSHIPLIFMGWGITSGATSHPTSMTDIAPSVCSMLHIQMPNACVGNPVF</sequence>
<keyword evidence="2" id="KW-0479">Metal-binding</keyword>
<dbReference type="InterPro" id="IPR026263">
    <property type="entry name" value="Alkaline_phosphatase_prok"/>
</dbReference>
<evidence type="ECO:0000313" key="7">
    <source>
        <dbReference type="EMBL" id="VEH14602.1"/>
    </source>
</evidence>
<dbReference type="SUPFAM" id="SSF53649">
    <property type="entry name" value="Alkaline phosphatase-like"/>
    <property type="match status" value="1"/>
</dbReference>
<dbReference type="EC" id="3.1.3.1" evidence="7"/>
<dbReference type="EMBL" id="LR134384">
    <property type="protein sequence ID" value="VEH14602.1"/>
    <property type="molecule type" value="Genomic_DNA"/>
</dbReference>
<organism evidence="7 8">
    <name type="scientific">Segatella oris</name>
    <dbReference type="NCBI Taxonomy" id="28135"/>
    <lineage>
        <taxon>Bacteria</taxon>
        <taxon>Pseudomonadati</taxon>
        <taxon>Bacteroidota</taxon>
        <taxon>Bacteroidia</taxon>
        <taxon>Bacteroidales</taxon>
        <taxon>Prevotellaceae</taxon>
        <taxon>Segatella</taxon>
    </lineage>
</organism>
<dbReference type="Proteomes" id="UP000274578">
    <property type="component" value="Chromosome 1"/>
</dbReference>
<dbReference type="AlphaFoldDB" id="A0A3S4UKN7"/>
<evidence type="ECO:0000256" key="6">
    <source>
        <dbReference type="SAM" id="SignalP"/>
    </source>
</evidence>
<dbReference type="GO" id="GO:0004035">
    <property type="term" value="F:alkaline phosphatase activity"/>
    <property type="evidence" value="ECO:0007669"/>
    <property type="project" value="UniProtKB-EC"/>
</dbReference>
<evidence type="ECO:0000256" key="4">
    <source>
        <dbReference type="PIRSR" id="PIRSR031924-50"/>
    </source>
</evidence>
<keyword evidence="7" id="KW-0378">Hydrolase</keyword>
<name>A0A3S4UKN7_9BACT</name>
<gene>
    <name evidence="7" type="primary">phoK_1</name>
    <name evidence="7" type="ORF">NCTC13071_00579</name>
</gene>
<accession>A0A3S4UKN7</accession>
<evidence type="ECO:0000256" key="1">
    <source>
        <dbReference type="ARBA" id="ARBA00022553"/>
    </source>
</evidence>
<dbReference type="PIRSF" id="PIRSF031924">
    <property type="entry name" value="Pi-irrepressible_AP"/>
    <property type="match status" value="1"/>
</dbReference>
<feature type="binding site" evidence="5">
    <location>
        <position position="95"/>
    </location>
    <ligand>
        <name>substrate</name>
    </ligand>
</feature>
<evidence type="ECO:0000256" key="3">
    <source>
        <dbReference type="ARBA" id="ARBA00022729"/>
    </source>
</evidence>
<keyword evidence="3 6" id="KW-0732">Signal</keyword>
<keyword evidence="1 4" id="KW-0597">Phosphoprotein</keyword>
<proteinExistence type="predicted"/>
<feature type="signal peptide" evidence="6">
    <location>
        <begin position="1"/>
        <end position="19"/>
    </location>
</feature>
<feature type="binding site" evidence="5">
    <location>
        <begin position="154"/>
        <end position="156"/>
    </location>
    <ligand>
        <name>substrate</name>
    </ligand>
</feature>
<dbReference type="KEGG" id="poc:NCTC13071_00579"/>
<dbReference type="Gene3D" id="3.40.720.10">
    <property type="entry name" value="Alkaline Phosphatase, subunit A"/>
    <property type="match status" value="2"/>
</dbReference>
<feature type="active site" description="Phosphothreonine intermediate" evidence="4">
    <location>
        <position position="74"/>
    </location>
</feature>
<dbReference type="InterPro" id="IPR017850">
    <property type="entry name" value="Alkaline_phosphatase_core_sf"/>
</dbReference>
<evidence type="ECO:0000256" key="2">
    <source>
        <dbReference type="ARBA" id="ARBA00022723"/>
    </source>
</evidence>
<protein>
    <submittedName>
        <fullName evidence="7">Alkaline phosphatase</fullName>
        <ecNumber evidence="7">3.1.3.1</ecNumber>
    </submittedName>
</protein>
<dbReference type="PANTHER" id="PTHR10151:SF120">
    <property type="entry name" value="BIS(5'-ADENOSYL)-TRIPHOSPHATASE"/>
    <property type="match status" value="1"/>
</dbReference>
<dbReference type="CDD" id="cd16016">
    <property type="entry name" value="AP-SPAP"/>
    <property type="match status" value="1"/>
</dbReference>
<reference evidence="7 8" key="1">
    <citation type="submission" date="2018-12" db="EMBL/GenBank/DDBJ databases">
        <authorList>
            <consortium name="Pathogen Informatics"/>
        </authorList>
    </citation>
    <scope>NUCLEOTIDE SEQUENCE [LARGE SCALE GENOMIC DNA]</scope>
    <source>
        <strain evidence="7 8">NCTC13071</strain>
    </source>
</reference>
<dbReference type="RefSeq" id="WP_025879841.1">
    <property type="nucleotide sequence ID" value="NZ_LR134384.1"/>
</dbReference>
<dbReference type="InterPro" id="IPR002591">
    <property type="entry name" value="Phosphodiest/P_Trfase"/>
</dbReference>
<feature type="chain" id="PRO_5018555805" evidence="6">
    <location>
        <begin position="20"/>
        <end position="489"/>
    </location>
</feature>
<dbReference type="PANTHER" id="PTHR10151">
    <property type="entry name" value="ECTONUCLEOTIDE PYROPHOSPHATASE/PHOSPHODIESTERASE"/>
    <property type="match status" value="1"/>
</dbReference>
<evidence type="ECO:0000256" key="5">
    <source>
        <dbReference type="PIRSR" id="PIRSR031924-51"/>
    </source>
</evidence>
<dbReference type="Pfam" id="PF01663">
    <property type="entry name" value="Phosphodiest"/>
    <property type="match status" value="1"/>
</dbReference>
<dbReference type="GO" id="GO:0046872">
    <property type="term" value="F:metal ion binding"/>
    <property type="evidence" value="ECO:0007669"/>
    <property type="project" value="UniProtKB-KW"/>
</dbReference>
<evidence type="ECO:0000313" key="8">
    <source>
        <dbReference type="Proteomes" id="UP000274578"/>
    </source>
</evidence>
<dbReference type="GeneID" id="85011477"/>